<dbReference type="InterPro" id="IPR001466">
    <property type="entry name" value="Beta-lactam-related"/>
</dbReference>
<organism evidence="3 4">
    <name type="scientific">Plakobranchus ocellatus</name>
    <dbReference type="NCBI Taxonomy" id="259542"/>
    <lineage>
        <taxon>Eukaryota</taxon>
        <taxon>Metazoa</taxon>
        <taxon>Spiralia</taxon>
        <taxon>Lophotrochozoa</taxon>
        <taxon>Mollusca</taxon>
        <taxon>Gastropoda</taxon>
        <taxon>Heterobranchia</taxon>
        <taxon>Euthyneura</taxon>
        <taxon>Panpulmonata</taxon>
        <taxon>Sacoglossa</taxon>
        <taxon>Placobranchoidea</taxon>
        <taxon>Plakobranchidae</taxon>
        <taxon>Plakobranchus</taxon>
    </lineage>
</organism>
<dbReference type="InterPro" id="IPR050491">
    <property type="entry name" value="AmpC-like"/>
</dbReference>
<comment type="caution">
    <text evidence="3">The sequence shown here is derived from an EMBL/GenBank/DDBJ whole genome shotgun (WGS) entry which is preliminary data.</text>
</comment>
<keyword evidence="4" id="KW-1185">Reference proteome</keyword>
<dbReference type="SUPFAM" id="SSF56601">
    <property type="entry name" value="beta-lactamase/transpeptidase-like"/>
    <property type="match status" value="1"/>
</dbReference>
<dbReference type="Gene3D" id="3.40.710.10">
    <property type="entry name" value="DD-peptidase/beta-lactamase superfamily"/>
    <property type="match status" value="1"/>
</dbReference>
<dbReference type="PANTHER" id="PTHR46825:SF15">
    <property type="entry name" value="BETA-LACTAMASE-RELATED DOMAIN-CONTAINING PROTEIN"/>
    <property type="match status" value="1"/>
</dbReference>
<feature type="domain" description="Beta-lactamase-related" evidence="2">
    <location>
        <begin position="23"/>
        <end position="284"/>
    </location>
</feature>
<name>A0AAV4BDM0_9GAST</name>
<dbReference type="EMBL" id="BLXT01004946">
    <property type="protein sequence ID" value="GFO18229.1"/>
    <property type="molecule type" value="Genomic_DNA"/>
</dbReference>
<reference evidence="3 4" key="1">
    <citation type="journal article" date="2021" name="Elife">
        <title>Chloroplast acquisition without the gene transfer in kleptoplastic sea slugs, Plakobranchus ocellatus.</title>
        <authorList>
            <person name="Maeda T."/>
            <person name="Takahashi S."/>
            <person name="Yoshida T."/>
            <person name="Shimamura S."/>
            <person name="Takaki Y."/>
            <person name="Nagai Y."/>
            <person name="Toyoda A."/>
            <person name="Suzuki Y."/>
            <person name="Arimoto A."/>
            <person name="Ishii H."/>
            <person name="Satoh N."/>
            <person name="Nishiyama T."/>
            <person name="Hasebe M."/>
            <person name="Maruyama T."/>
            <person name="Minagawa J."/>
            <person name="Obokata J."/>
            <person name="Shigenobu S."/>
        </authorList>
    </citation>
    <scope>NUCLEOTIDE SEQUENCE [LARGE SCALE GENOMIC DNA]</scope>
</reference>
<accession>A0AAV4BDM0</accession>
<evidence type="ECO:0000313" key="3">
    <source>
        <dbReference type="EMBL" id="GFO18229.1"/>
    </source>
</evidence>
<proteinExistence type="predicted"/>
<sequence length="681" mass="77380">MPLRDLLLMEFDLEINALWAEQTLREALLYSATSTPSTAGQLTSTASAVDMSTTVGLPKETTREEIIRRVAQFMPDTPEFKSTGHYSNLMYTIAGHLAEKMSGMTWEQLIKTHVLEKQDMGDPHFGPVQMEHGDIALPFHLSEEFGPIKQNRSLFDLHPFEPVGSIMVSADDVTKWLRHLLHNLYMKGNDSGINMLIEDAFVRVLTPPDQQHGSFERLQHESEATLGYGMGWQVSQYKGRRRYKYTGNLYAYTSHIWLFPETRTAVFLALNSHSDPTRDSSEHQLEAVLSSSLAMRAILYQITDVAHREQPWIELSDFCQTAPEKDYDPDLEPVYVNDEGMQPLNMVGIDYRLPVEAYIGSYGNGLVGDLVIAASEDGLLTVTLGRNLKGELRPKEGAPRKLMLKVVGWLEKTYEWIEDKTLEFLPISVAASSGGEKFEVVRLYLSTSLYYDFERGKMFDTMLVEAEEEEVRKQEEEIRRQKEEEERIVREEEERKMKEEAARKAKEEEEKRKREEEEKKAMAEAVAREKAEEERKAKEEAARKAEAEKKAMMEAVAREKAEEERRAREEEERKAEAQTAALEERQSGGMTDAYSSVNLNRDDSVNRHQSHQPYSGSEGGAEVEQHPPGKGGRSEPDDRHDKSRSTDVHDKDGVCSGPSATPGVLLLALSVAFLHRLFHNC</sequence>
<evidence type="ECO:0000313" key="4">
    <source>
        <dbReference type="Proteomes" id="UP000735302"/>
    </source>
</evidence>
<evidence type="ECO:0000259" key="2">
    <source>
        <dbReference type="Pfam" id="PF00144"/>
    </source>
</evidence>
<evidence type="ECO:0000256" key="1">
    <source>
        <dbReference type="SAM" id="MobiDB-lite"/>
    </source>
</evidence>
<dbReference type="Pfam" id="PF00144">
    <property type="entry name" value="Beta-lactamase"/>
    <property type="match status" value="1"/>
</dbReference>
<dbReference type="PANTHER" id="PTHR46825">
    <property type="entry name" value="D-ALANYL-D-ALANINE-CARBOXYPEPTIDASE/ENDOPEPTIDASE AMPH"/>
    <property type="match status" value="1"/>
</dbReference>
<protein>
    <submittedName>
        <fullName evidence="3">Protein flp</fullName>
    </submittedName>
</protein>
<feature type="compositionally biased region" description="Basic and acidic residues" evidence="1">
    <location>
        <begin position="472"/>
        <end position="586"/>
    </location>
</feature>
<feature type="compositionally biased region" description="Basic and acidic residues" evidence="1">
    <location>
        <begin position="623"/>
        <end position="653"/>
    </location>
</feature>
<feature type="region of interest" description="Disordered" evidence="1">
    <location>
        <begin position="472"/>
        <end position="660"/>
    </location>
</feature>
<dbReference type="AlphaFoldDB" id="A0AAV4BDM0"/>
<dbReference type="Proteomes" id="UP000735302">
    <property type="component" value="Unassembled WGS sequence"/>
</dbReference>
<dbReference type="InterPro" id="IPR012338">
    <property type="entry name" value="Beta-lactam/transpept-like"/>
</dbReference>
<gene>
    <name evidence="3" type="ORF">PoB_004473400</name>
</gene>